<evidence type="ECO:0000313" key="2">
    <source>
        <dbReference type="EMBL" id="ERN00951.1"/>
    </source>
</evidence>
<evidence type="ECO:0000313" key="3">
    <source>
        <dbReference type="Proteomes" id="UP000017836"/>
    </source>
</evidence>
<feature type="non-terminal residue" evidence="2">
    <location>
        <position position="110"/>
    </location>
</feature>
<keyword evidence="3" id="KW-1185">Reference proteome</keyword>
<name>W1P058_AMBTC</name>
<reference evidence="3" key="1">
    <citation type="journal article" date="2013" name="Science">
        <title>The Amborella genome and the evolution of flowering plants.</title>
        <authorList>
            <consortium name="Amborella Genome Project"/>
        </authorList>
    </citation>
    <scope>NUCLEOTIDE SEQUENCE [LARGE SCALE GENOMIC DNA]</scope>
</reference>
<feature type="non-terminal residue" evidence="2">
    <location>
        <position position="1"/>
    </location>
</feature>
<evidence type="ECO:0000256" key="1">
    <source>
        <dbReference type="SAM" id="MobiDB-lite"/>
    </source>
</evidence>
<accession>W1P058</accession>
<dbReference type="EMBL" id="KI394767">
    <property type="protein sequence ID" value="ERN00951.1"/>
    <property type="molecule type" value="Genomic_DNA"/>
</dbReference>
<feature type="region of interest" description="Disordered" evidence="1">
    <location>
        <begin position="49"/>
        <end position="71"/>
    </location>
</feature>
<sequence>FPLSLAMSTWMGTYDSHLTWNQIDELLLHLLNRMNTMLEIVYVFVEERANQPSHSRSRQERKRDNEFLKGNCYDTPPKEVLGQEGALKPLTTFNKLLIKFVKIRVEIHLW</sequence>
<protein>
    <submittedName>
        <fullName evidence="2">Uncharacterized protein</fullName>
    </submittedName>
</protein>
<organism evidence="2 3">
    <name type="scientific">Amborella trichopoda</name>
    <dbReference type="NCBI Taxonomy" id="13333"/>
    <lineage>
        <taxon>Eukaryota</taxon>
        <taxon>Viridiplantae</taxon>
        <taxon>Streptophyta</taxon>
        <taxon>Embryophyta</taxon>
        <taxon>Tracheophyta</taxon>
        <taxon>Spermatophyta</taxon>
        <taxon>Magnoliopsida</taxon>
        <taxon>Amborellales</taxon>
        <taxon>Amborellaceae</taxon>
        <taxon>Amborella</taxon>
    </lineage>
</organism>
<proteinExistence type="predicted"/>
<dbReference type="Proteomes" id="UP000017836">
    <property type="component" value="Unassembled WGS sequence"/>
</dbReference>
<dbReference type="Gramene" id="ERN00951">
    <property type="protein sequence ID" value="ERN00951"/>
    <property type="gene ID" value="AMTR_s00002p00063390"/>
</dbReference>
<gene>
    <name evidence="2" type="ORF">AMTR_s00002p00063390</name>
</gene>
<dbReference type="HOGENOM" id="CLU_2177462_0_0_1"/>
<feature type="compositionally biased region" description="Basic and acidic residues" evidence="1">
    <location>
        <begin position="57"/>
        <end position="67"/>
    </location>
</feature>
<dbReference type="AlphaFoldDB" id="W1P058"/>